<sequence length="168" mass="18579">MYKRIMTIIGQPLKPAQAHDDNSARISMQPSRNAHTARGVSRSPVRRIASLAAPGPFRMSVVADWHMHVSASAPPQYADHAAGVRRKVGASHRQVSRRSPSTSPQSHPRSQYNVSYVLHARTHAAFWHSHISASAPAQYTDHAAGVRRKGTTKSARLEQFLMRALLSY</sequence>
<proteinExistence type="predicted"/>
<evidence type="ECO:0000313" key="1">
    <source>
        <dbReference type="EMBL" id="KAI0045977.1"/>
    </source>
</evidence>
<keyword evidence="2" id="KW-1185">Reference proteome</keyword>
<dbReference type="EMBL" id="MU275937">
    <property type="protein sequence ID" value="KAI0045977.1"/>
    <property type="molecule type" value="Genomic_DNA"/>
</dbReference>
<dbReference type="Proteomes" id="UP000814033">
    <property type="component" value="Unassembled WGS sequence"/>
</dbReference>
<accession>A0ACB8RQ24</accession>
<reference evidence="1" key="2">
    <citation type="journal article" date="2022" name="New Phytol.">
        <title>Evolutionary transition to the ectomycorrhizal habit in the genomes of a hyperdiverse lineage of mushroom-forming fungi.</title>
        <authorList>
            <person name="Looney B."/>
            <person name="Miyauchi S."/>
            <person name="Morin E."/>
            <person name="Drula E."/>
            <person name="Courty P.E."/>
            <person name="Kohler A."/>
            <person name="Kuo A."/>
            <person name="LaButti K."/>
            <person name="Pangilinan J."/>
            <person name="Lipzen A."/>
            <person name="Riley R."/>
            <person name="Andreopoulos W."/>
            <person name="He G."/>
            <person name="Johnson J."/>
            <person name="Nolan M."/>
            <person name="Tritt A."/>
            <person name="Barry K.W."/>
            <person name="Grigoriev I.V."/>
            <person name="Nagy L.G."/>
            <person name="Hibbett D."/>
            <person name="Henrissat B."/>
            <person name="Matheny P.B."/>
            <person name="Labbe J."/>
            <person name="Martin F.M."/>
        </authorList>
    </citation>
    <scope>NUCLEOTIDE SEQUENCE</scope>
    <source>
        <strain evidence="1">FP105234-sp</strain>
    </source>
</reference>
<evidence type="ECO:0000313" key="2">
    <source>
        <dbReference type="Proteomes" id="UP000814033"/>
    </source>
</evidence>
<comment type="caution">
    <text evidence="1">The sequence shown here is derived from an EMBL/GenBank/DDBJ whole genome shotgun (WGS) entry which is preliminary data.</text>
</comment>
<name>A0ACB8RQ24_9AGAM</name>
<organism evidence="1 2">
    <name type="scientific">Auriscalpium vulgare</name>
    <dbReference type="NCBI Taxonomy" id="40419"/>
    <lineage>
        <taxon>Eukaryota</taxon>
        <taxon>Fungi</taxon>
        <taxon>Dikarya</taxon>
        <taxon>Basidiomycota</taxon>
        <taxon>Agaricomycotina</taxon>
        <taxon>Agaricomycetes</taxon>
        <taxon>Russulales</taxon>
        <taxon>Auriscalpiaceae</taxon>
        <taxon>Auriscalpium</taxon>
    </lineage>
</organism>
<gene>
    <name evidence="1" type="ORF">FA95DRAFT_72056</name>
</gene>
<reference evidence="1" key="1">
    <citation type="submission" date="2021-02" db="EMBL/GenBank/DDBJ databases">
        <authorList>
            <consortium name="DOE Joint Genome Institute"/>
            <person name="Ahrendt S."/>
            <person name="Looney B.P."/>
            <person name="Miyauchi S."/>
            <person name="Morin E."/>
            <person name="Drula E."/>
            <person name="Courty P.E."/>
            <person name="Chicoki N."/>
            <person name="Fauchery L."/>
            <person name="Kohler A."/>
            <person name="Kuo A."/>
            <person name="Labutti K."/>
            <person name="Pangilinan J."/>
            <person name="Lipzen A."/>
            <person name="Riley R."/>
            <person name="Andreopoulos W."/>
            <person name="He G."/>
            <person name="Johnson J."/>
            <person name="Barry K.W."/>
            <person name="Grigoriev I.V."/>
            <person name="Nagy L."/>
            <person name="Hibbett D."/>
            <person name="Henrissat B."/>
            <person name="Matheny P.B."/>
            <person name="Labbe J."/>
            <person name="Martin F."/>
        </authorList>
    </citation>
    <scope>NUCLEOTIDE SEQUENCE</scope>
    <source>
        <strain evidence="1">FP105234-sp</strain>
    </source>
</reference>
<protein>
    <submittedName>
        <fullName evidence="1">Uncharacterized protein</fullName>
    </submittedName>
</protein>